<evidence type="ECO:0000313" key="4">
    <source>
        <dbReference type="Proteomes" id="UP001208692"/>
    </source>
</evidence>
<dbReference type="Proteomes" id="UP001208692">
    <property type="component" value="Unassembled WGS sequence"/>
</dbReference>
<name>A0AAV5AZN0_9FLAO</name>
<sequence>MYSATIVQNFIDPLKNERNIQVEDYIPYTITIEDSQKDENVEYRLTSIWEGKPFHQTIWKDFGLHLTGDDKTPPDTDKKYISFYKRGTHSFYIRPYVPGTFKHLYELQKYVNGKAVGNAIKLNVNFNAVKIEVGKSEIYKEKNYIIFRKKEKIENYYFKINDGDEETDTYLSSNSNLEQNYILTTNKGDRSEGRFNPNQMNRFLEKNNDTSGLGKGIKQIKIIQQFSDLSEYIIEYHNIKTDL</sequence>
<gene>
    <name evidence="1" type="ORF">RCZ15_24730</name>
    <name evidence="2" type="ORF">RCZ16_17210</name>
</gene>
<dbReference type="EMBL" id="BQKA01000059">
    <property type="protein sequence ID" value="GJM51500.1"/>
    <property type="molecule type" value="Genomic_DNA"/>
</dbReference>
<evidence type="ECO:0000313" key="2">
    <source>
        <dbReference type="EMBL" id="GJM53404.1"/>
    </source>
</evidence>
<dbReference type="EMBL" id="BQKB01000039">
    <property type="protein sequence ID" value="GJM53404.1"/>
    <property type="molecule type" value="Genomic_DNA"/>
</dbReference>
<evidence type="ECO:0000313" key="1">
    <source>
        <dbReference type="EMBL" id="GJM51500.1"/>
    </source>
</evidence>
<dbReference type="Proteomes" id="UP001207736">
    <property type="component" value="Unassembled WGS sequence"/>
</dbReference>
<dbReference type="AlphaFoldDB" id="A0AAV5AZN0"/>
<protein>
    <submittedName>
        <fullName evidence="1">Uncharacterized protein</fullName>
    </submittedName>
</protein>
<reference evidence="1 4" key="1">
    <citation type="submission" date="2021-11" db="EMBL/GenBank/DDBJ databases">
        <title>Draft genome sequence of Capnocytophaga sp. strain KC07075 isolated from cat oral cavity.</title>
        <authorList>
            <person name="Suzuki M."/>
            <person name="Imaoka K."/>
            <person name="Kimura M."/>
            <person name="Morikawa S."/>
            <person name="Maeda K."/>
        </authorList>
    </citation>
    <scope>NUCLEOTIDE SEQUENCE</scope>
    <source>
        <strain evidence="1">KC07075</strain>
        <strain evidence="2 4">KC07079</strain>
    </source>
</reference>
<proteinExistence type="predicted"/>
<organism evidence="1 3">
    <name type="scientific">Capnocytophaga catalasegens</name>
    <dbReference type="NCBI Taxonomy" id="1004260"/>
    <lineage>
        <taxon>Bacteria</taxon>
        <taxon>Pseudomonadati</taxon>
        <taxon>Bacteroidota</taxon>
        <taxon>Flavobacteriia</taxon>
        <taxon>Flavobacteriales</taxon>
        <taxon>Flavobacteriaceae</taxon>
        <taxon>Capnocytophaga</taxon>
    </lineage>
</organism>
<accession>A0AAV5AZN0</accession>
<evidence type="ECO:0000313" key="3">
    <source>
        <dbReference type="Proteomes" id="UP001207736"/>
    </source>
</evidence>
<comment type="caution">
    <text evidence="1">The sequence shown here is derived from an EMBL/GenBank/DDBJ whole genome shotgun (WGS) entry which is preliminary data.</text>
</comment>
<keyword evidence="4" id="KW-1185">Reference proteome</keyword>